<evidence type="ECO:0000313" key="2">
    <source>
        <dbReference type="Proteomes" id="UP000185944"/>
    </source>
</evidence>
<sequence>MEKIQKIAMFYKKMACSRSPSMPPLCSQSCPPGIGQCLISEPASVNAPGPKSALAAAIADFKPGLLKKTDKPDPGPQLQNSGPAQCLYGHWTYLQRVLAILLALGGIYGANEKGQRNAQRSQDTLAFLRDAGADPETCSDGAIKKTQTAPITIDFSKLWQKSTPKA</sequence>
<organism evidence="1 2">
    <name type="scientific">Nematocida displodere</name>
    <dbReference type="NCBI Taxonomy" id="1805483"/>
    <lineage>
        <taxon>Eukaryota</taxon>
        <taxon>Fungi</taxon>
        <taxon>Fungi incertae sedis</taxon>
        <taxon>Microsporidia</taxon>
        <taxon>Nematocida</taxon>
    </lineage>
</organism>
<protein>
    <submittedName>
        <fullName evidence="1">Uncharacterized protein</fullName>
    </submittedName>
</protein>
<accession>A0A177EAF8</accession>
<comment type="caution">
    <text evidence="1">The sequence shown here is derived from an EMBL/GenBank/DDBJ whole genome shotgun (WGS) entry which is preliminary data.</text>
</comment>
<reference evidence="1 2" key="1">
    <citation type="submission" date="2016-02" db="EMBL/GenBank/DDBJ databases">
        <title>Discovery of a natural microsporidian pathogen with a broad tissue tropism in Caenorhabditis elegans.</title>
        <authorList>
            <person name="Luallen R.J."/>
            <person name="Reinke A.W."/>
            <person name="Tong L."/>
            <person name="Botts M.R."/>
            <person name="Felix M.-A."/>
            <person name="Troemel E.R."/>
        </authorList>
    </citation>
    <scope>NUCLEOTIDE SEQUENCE [LARGE SCALE GENOMIC DNA]</scope>
    <source>
        <strain evidence="1 2">JUm2807</strain>
    </source>
</reference>
<dbReference type="AlphaFoldDB" id="A0A177EAF8"/>
<evidence type="ECO:0000313" key="1">
    <source>
        <dbReference type="EMBL" id="OAG28917.1"/>
    </source>
</evidence>
<proteinExistence type="predicted"/>
<dbReference type="EMBL" id="LTDL01000042">
    <property type="protein sequence ID" value="OAG28917.1"/>
    <property type="molecule type" value="Genomic_DNA"/>
</dbReference>
<name>A0A177EAF8_9MICR</name>
<dbReference type="RefSeq" id="XP_067543662.1">
    <property type="nucleotide sequence ID" value="XM_067688474.1"/>
</dbReference>
<keyword evidence="2" id="KW-1185">Reference proteome</keyword>
<dbReference type="Proteomes" id="UP000185944">
    <property type="component" value="Unassembled WGS sequence"/>
</dbReference>
<dbReference type="GeneID" id="93647406"/>
<dbReference type="VEuPathDB" id="MicrosporidiaDB:NEDG_01056"/>
<gene>
    <name evidence="1" type="ORF">NEDG_01056</name>
</gene>